<evidence type="ECO:0000256" key="1">
    <source>
        <dbReference type="ARBA" id="ARBA00022729"/>
    </source>
</evidence>
<reference evidence="3" key="1">
    <citation type="submission" date="2016-10" db="EMBL/GenBank/DDBJ databases">
        <authorList>
            <person name="Varghese N."/>
            <person name="Submissions S."/>
        </authorList>
    </citation>
    <scope>NUCLEOTIDE SEQUENCE [LARGE SCALE GENOMIC DNA]</scope>
    <source>
        <strain evidence="3">DSM 21368</strain>
    </source>
</reference>
<keyword evidence="1" id="KW-0732">Signal</keyword>
<dbReference type="Proteomes" id="UP000199220">
    <property type="component" value="Unassembled WGS sequence"/>
</dbReference>
<name>A0A1H5MLM0_9MICO</name>
<evidence type="ECO:0008006" key="4">
    <source>
        <dbReference type="Google" id="ProtNLM"/>
    </source>
</evidence>
<proteinExistence type="predicted"/>
<dbReference type="AlphaFoldDB" id="A0A1H5MLM0"/>
<dbReference type="OrthoDB" id="4833084at2"/>
<gene>
    <name evidence="2" type="ORF">SAMN04488554_3449</name>
</gene>
<dbReference type="RefSeq" id="WP_089774234.1">
    <property type="nucleotide sequence ID" value="NZ_FNTX01000002.1"/>
</dbReference>
<evidence type="ECO:0000313" key="3">
    <source>
        <dbReference type="Proteomes" id="UP000199220"/>
    </source>
</evidence>
<sequence>MRRSRFSLVAGVVLVLAVGLAVNTITEHTRPSGSLATTFALGEDARVGDFQVHVHGAQAAAVLDDDGAAVETNGVWVILDLSMASTKLPNRLYGLGLRDSAGRTFTVSSRSPASLWQVAPDTWIRGEVAFEVPADALGDLTVFVWPYLRSNIESDPVGYGVTQVTVTEVENQRVSLAEPTLLPAGER</sequence>
<organism evidence="2 3">
    <name type="scientific">Ruania alba</name>
    <dbReference type="NCBI Taxonomy" id="648782"/>
    <lineage>
        <taxon>Bacteria</taxon>
        <taxon>Bacillati</taxon>
        <taxon>Actinomycetota</taxon>
        <taxon>Actinomycetes</taxon>
        <taxon>Micrococcales</taxon>
        <taxon>Ruaniaceae</taxon>
        <taxon>Ruania</taxon>
    </lineage>
</organism>
<dbReference type="InterPro" id="IPR029050">
    <property type="entry name" value="Immunoprotect_excell_Ig-like"/>
</dbReference>
<protein>
    <recommendedName>
        <fullName evidence="4">DUF4352 domain-containing protein</fullName>
    </recommendedName>
</protein>
<keyword evidence="3" id="KW-1185">Reference proteome</keyword>
<dbReference type="EMBL" id="FNTX01000002">
    <property type="protein sequence ID" value="SEE89627.1"/>
    <property type="molecule type" value="Genomic_DNA"/>
</dbReference>
<dbReference type="Gene3D" id="2.60.40.1240">
    <property type="match status" value="1"/>
</dbReference>
<evidence type="ECO:0000313" key="2">
    <source>
        <dbReference type="EMBL" id="SEE89627.1"/>
    </source>
</evidence>
<dbReference type="STRING" id="648782.SAMN04488554_3449"/>
<accession>A0A1H5MLM0</accession>